<organism evidence="1">
    <name type="scientific">Anguilla anguilla</name>
    <name type="common">European freshwater eel</name>
    <name type="synonym">Muraena anguilla</name>
    <dbReference type="NCBI Taxonomy" id="7936"/>
    <lineage>
        <taxon>Eukaryota</taxon>
        <taxon>Metazoa</taxon>
        <taxon>Chordata</taxon>
        <taxon>Craniata</taxon>
        <taxon>Vertebrata</taxon>
        <taxon>Euteleostomi</taxon>
        <taxon>Actinopterygii</taxon>
        <taxon>Neopterygii</taxon>
        <taxon>Teleostei</taxon>
        <taxon>Anguilliformes</taxon>
        <taxon>Anguillidae</taxon>
        <taxon>Anguilla</taxon>
    </lineage>
</organism>
<dbReference type="AlphaFoldDB" id="A0A0E9SUZ6"/>
<reference evidence="1" key="2">
    <citation type="journal article" date="2015" name="Fish Shellfish Immunol.">
        <title>Early steps in the European eel (Anguilla anguilla)-Vibrio vulnificus interaction in the gills: Role of the RtxA13 toxin.</title>
        <authorList>
            <person name="Callol A."/>
            <person name="Pajuelo D."/>
            <person name="Ebbesson L."/>
            <person name="Teles M."/>
            <person name="MacKenzie S."/>
            <person name="Amaro C."/>
        </authorList>
    </citation>
    <scope>NUCLEOTIDE SEQUENCE</scope>
</reference>
<evidence type="ECO:0000313" key="1">
    <source>
        <dbReference type="EMBL" id="JAH45126.1"/>
    </source>
</evidence>
<dbReference type="EMBL" id="GBXM01063451">
    <property type="protein sequence ID" value="JAH45126.1"/>
    <property type="molecule type" value="Transcribed_RNA"/>
</dbReference>
<dbReference type="EMBL" id="GBXM01060827">
    <property type="protein sequence ID" value="JAH47750.1"/>
    <property type="molecule type" value="Transcribed_RNA"/>
</dbReference>
<protein>
    <submittedName>
        <fullName evidence="1">Uncharacterized protein</fullName>
    </submittedName>
</protein>
<name>A0A0E9SUZ6_ANGAN</name>
<proteinExistence type="predicted"/>
<sequence>MHEKCWVVRITSALCRVYTILNVLMDFKAWKN</sequence>
<reference evidence="1" key="1">
    <citation type="submission" date="2014-11" db="EMBL/GenBank/DDBJ databases">
        <authorList>
            <person name="Amaro Gonzalez C."/>
        </authorList>
    </citation>
    <scope>NUCLEOTIDE SEQUENCE</scope>
</reference>
<accession>A0A0E9SUZ6</accession>